<dbReference type="PANTHER" id="PTHR22594:SF5">
    <property type="entry name" value="ASPARTATE--TRNA LIGASE, MITOCHONDRIAL"/>
    <property type="match status" value="1"/>
</dbReference>
<keyword evidence="5" id="KW-0648">Protein biosynthesis</keyword>
<dbReference type="SUPFAM" id="SSF55681">
    <property type="entry name" value="Class II aaRS and biotin synthetases"/>
    <property type="match status" value="1"/>
</dbReference>
<evidence type="ECO:0000256" key="3">
    <source>
        <dbReference type="ARBA" id="ARBA00022741"/>
    </source>
</evidence>
<dbReference type="PANTHER" id="PTHR22594">
    <property type="entry name" value="ASPARTYL/LYSYL-TRNA SYNTHETASE"/>
    <property type="match status" value="1"/>
</dbReference>
<protein>
    <recommendedName>
        <fullName evidence="8">Aminoacyl-transfer RNA synthetases class-II family profile domain-containing protein</fullName>
    </recommendedName>
</protein>
<dbReference type="GO" id="GO:0005739">
    <property type="term" value="C:mitochondrion"/>
    <property type="evidence" value="ECO:0007669"/>
    <property type="project" value="TreeGrafter"/>
</dbReference>
<dbReference type="InterPro" id="IPR004365">
    <property type="entry name" value="NA-bd_OB_tRNA"/>
</dbReference>
<dbReference type="Gene3D" id="3.30.930.10">
    <property type="entry name" value="Bira Bifunctional Protein, Domain 2"/>
    <property type="match status" value="1"/>
</dbReference>
<dbReference type="PROSITE" id="PS50862">
    <property type="entry name" value="AA_TRNA_LIGASE_II"/>
    <property type="match status" value="1"/>
</dbReference>
<evidence type="ECO:0000256" key="1">
    <source>
        <dbReference type="ARBA" id="ARBA00006303"/>
    </source>
</evidence>
<organism evidence="9 10">
    <name type="scientific">Obba rivulosa</name>
    <dbReference type="NCBI Taxonomy" id="1052685"/>
    <lineage>
        <taxon>Eukaryota</taxon>
        <taxon>Fungi</taxon>
        <taxon>Dikarya</taxon>
        <taxon>Basidiomycota</taxon>
        <taxon>Agaricomycotina</taxon>
        <taxon>Agaricomycetes</taxon>
        <taxon>Polyporales</taxon>
        <taxon>Gelatoporiaceae</taxon>
        <taxon>Obba</taxon>
    </lineage>
</organism>
<dbReference type="AlphaFoldDB" id="A0A8E2J3X3"/>
<dbReference type="CDD" id="cd04317">
    <property type="entry name" value="EcAspRS_like_N"/>
    <property type="match status" value="1"/>
</dbReference>
<name>A0A8E2J3X3_9APHY</name>
<dbReference type="GO" id="GO:0004815">
    <property type="term" value="F:aspartate-tRNA ligase activity"/>
    <property type="evidence" value="ECO:0007669"/>
    <property type="project" value="TreeGrafter"/>
</dbReference>
<keyword evidence="3" id="KW-0547">Nucleotide-binding</keyword>
<dbReference type="SUPFAM" id="SSF50249">
    <property type="entry name" value="Nucleic acid-binding proteins"/>
    <property type="match status" value="1"/>
</dbReference>
<keyword evidence="10" id="KW-1185">Reference proteome</keyword>
<feature type="compositionally biased region" description="Low complexity" evidence="7">
    <location>
        <begin position="256"/>
        <end position="267"/>
    </location>
</feature>
<keyword evidence="6" id="KW-0030">Aminoacyl-tRNA synthetase</keyword>
<dbReference type="GO" id="GO:0003676">
    <property type="term" value="F:nucleic acid binding"/>
    <property type="evidence" value="ECO:0007669"/>
    <property type="project" value="InterPro"/>
</dbReference>
<dbReference type="InterPro" id="IPR045864">
    <property type="entry name" value="aa-tRNA-synth_II/BPL/LPL"/>
</dbReference>
<dbReference type="GO" id="GO:0006422">
    <property type="term" value="P:aspartyl-tRNA aminoacylation"/>
    <property type="evidence" value="ECO:0007669"/>
    <property type="project" value="TreeGrafter"/>
</dbReference>
<gene>
    <name evidence="9" type="ORF">OBBRIDRAFT_769914</name>
</gene>
<dbReference type="Gene3D" id="2.40.50.140">
    <property type="entry name" value="Nucleic acid-binding proteins"/>
    <property type="match status" value="1"/>
</dbReference>
<evidence type="ECO:0000256" key="4">
    <source>
        <dbReference type="ARBA" id="ARBA00022840"/>
    </source>
</evidence>
<dbReference type="InterPro" id="IPR012340">
    <property type="entry name" value="NA-bd_OB-fold"/>
</dbReference>
<dbReference type="OrthoDB" id="439710at2759"/>
<dbReference type="InterPro" id="IPR004364">
    <property type="entry name" value="Aa-tRNA-synt_II"/>
</dbReference>
<dbReference type="InterPro" id="IPR004524">
    <property type="entry name" value="Asp-tRNA-ligase_1"/>
</dbReference>
<feature type="domain" description="Aminoacyl-transfer RNA synthetases class-II family profile" evidence="8">
    <location>
        <begin position="205"/>
        <end position="692"/>
    </location>
</feature>
<dbReference type="InterPro" id="IPR004115">
    <property type="entry name" value="GAD-like_sf"/>
</dbReference>
<keyword evidence="4" id="KW-0067">ATP-binding</keyword>
<keyword evidence="2" id="KW-0436">Ligase</keyword>
<dbReference type="HAMAP" id="MF_00044">
    <property type="entry name" value="Asp_tRNA_synth_type1"/>
    <property type="match status" value="1"/>
</dbReference>
<sequence>MQAVARSFRRLSSCVHHAHLYRLSGSVQHHRLVRHKWIPADYLPADPLPGKQPEAHNGHFPSRTHNCGVLRAQDADTDVILVGWLLPERKVGKSLSFFTLKDQYGETQLAVHARGVLNVMREVPVESAVLVKGRVKIRPEKNKMPDQPTGEIEVAVESLTLMNPADRKLPFYPSDPYNLPKEELRMQYRYLDLRRSALTSNLQKRSKVAHIVRTILHERDFTEVETPILLKSTPEGAREFLVPTRVSSNPPQVFTSEGSGPASDSGSAAIQPQFYALPQSPQQPKQLLVVSGAVDRYYQLARCFRDEDGRKDRQPEFTQVDLEMAWVDWGEPQVTPEVQTTSLEATVEQSGIEQAEDTWRIGGRNVRDVVETVIRNIWSQVEGIELPPQFRVMTYHEAMKRYGSDKPDLRFGLEIFRVSSHLNRDMRNTLREKREILEALVLPAVPPGTAYASELLKLVDAESKIEHIEVAASEGTSWLARSRVVQELLSSTGTSTDVLDRDITSVMGLEKGGSVWLAKRPRKTEGGSTALGRLRLEAAKIAQKYGALTFSNEPKFLWVTEFPLFTHDEDKEFLAKGRWSSSHHPFTAPMLDDLEKLYKPDKIHEVRGQHYDLVLNGVEIGGGSVRVHDAKMQEYVFREILQLGEQEIASFEHLLQALRSGAPPHGGFAFGFDRLVAILCKTESIRDVIAFPKTKDGTDLLFKSPSPADMSVLAQYGIRPQ</sequence>
<feature type="region of interest" description="Disordered" evidence="7">
    <location>
        <begin position="246"/>
        <end position="267"/>
    </location>
</feature>
<dbReference type="Gene3D" id="3.30.1360.30">
    <property type="entry name" value="GAD-like domain"/>
    <property type="match status" value="1"/>
</dbReference>
<dbReference type="InterPro" id="IPR002312">
    <property type="entry name" value="Asp/Asn-tRNA-synth_IIb"/>
</dbReference>
<evidence type="ECO:0000313" key="9">
    <source>
        <dbReference type="EMBL" id="OCH94247.1"/>
    </source>
</evidence>
<evidence type="ECO:0000256" key="2">
    <source>
        <dbReference type="ARBA" id="ARBA00022598"/>
    </source>
</evidence>
<accession>A0A8E2J3X3</accession>
<reference evidence="9 10" key="1">
    <citation type="submission" date="2016-07" db="EMBL/GenBank/DDBJ databases">
        <title>Draft genome of the white-rot fungus Obba rivulosa 3A-2.</title>
        <authorList>
            <consortium name="DOE Joint Genome Institute"/>
            <person name="Miettinen O."/>
            <person name="Riley R."/>
            <person name="Acob R."/>
            <person name="Barry K."/>
            <person name="Cullen D."/>
            <person name="De Vries R."/>
            <person name="Hainaut M."/>
            <person name="Hatakka A."/>
            <person name="Henrissat B."/>
            <person name="Hilden K."/>
            <person name="Kuo R."/>
            <person name="Labutti K."/>
            <person name="Lipzen A."/>
            <person name="Makela M.R."/>
            <person name="Sandor L."/>
            <person name="Spatafora J.W."/>
            <person name="Grigoriev I.V."/>
            <person name="Hibbett D.S."/>
        </authorList>
    </citation>
    <scope>NUCLEOTIDE SEQUENCE [LARGE SCALE GENOMIC DNA]</scope>
    <source>
        <strain evidence="9 10">3A-2</strain>
    </source>
</reference>
<dbReference type="PRINTS" id="PR01042">
    <property type="entry name" value="TRNASYNTHASP"/>
</dbReference>
<evidence type="ECO:0000256" key="5">
    <source>
        <dbReference type="ARBA" id="ARBA00022917"/>
    </source>
</evidence>
<evidence type="ECO:0000256" key="7">
    <source>
        <dbReference type="SAM" id="MobiDB-lite"/>
    </source>
</evidence>
<comment type="similarity">
    <text evidence="1">Belongs to the class-II aminoacyl-tRNA synthetase family. Type 1 subfamily.</text>
</comment>
<evidence type="ECO:0000259" key="8">
    <source>
        <dbReference type="PROSITE" id="PS50862"/>
    </source>
</evidence>
<dbReference type="Pfam" id="PF00152">
    <property type="entry name" value="tRNA-synt_2"/>
    <property type="match status" value="1"/>
</dbReference>
<dbReference type="InterPro" id="IPR006195">
    <property type="entry name" value="aa-tRNA-synth_II"/>
</dbReference>
<feature type="compositionally biased region" description="Polar residues" evidence="7">
    <location>
        <begin position="246"/>
        <end position="255"/>
    </location>
</feature>
<dbReference type="Proteomes" id="UP000250043">
    <property type="component" value="Unassembled WGS sequence"/>
</dbReference>
<dbReference type="GO" id="GO:0005524">
    <property type="term" value="F:ATP binding"/>
    <property type="evidence" value="ECO:0007669"/>
    <property type="project" value="UniProtKB-KW"/>
</dbReference>
<evidence type="ECO:0000313" key="10">
    <source>
        <dbReference type="Proteomes" id="UP000250043"/>
    </source>
</evidence>
<dbReference type="Pfam" id="PF01336">
    <property type="entry name" value="tRNA_anti-codon"/>
    <property type="match status" value="1"/>
</dbReference>
<dbReference type="EMBL" id="KV722345">
    <property type="protein sequence ID" value="OCH94247.1"/>
    <property type="molecule type" value="Genomic_DNA"/>
</dbReference>
<dbReference type="InterPro" id="IPR047089">
    <property type="entry name" value="Asp-tRNA-ligase_1_N"/>
</dbReference>
<evidence type="ECO:0000256" key="6">
    <source>
        <dbReference type="ARBA" id="ARBA00023146"/>
    </source>
</evidence>
<proteinExistence type="inferred from homology"/>